<evidence type="ECO:0000313" key="2">
    <source>
        <dbReference type="EMBL" id="MXU89942.1"/>
    </source>
</evidence>
<dbReference type="EMBL" id="GIFC01007859">
    <property type="protein sequence ID" value="MXU89942.1"/>
    <property type="molecule type" value="Transcribed_RNA"/>
</dbReference>
<proteinExistence type="predicted"/>
<feature type="region of interest" description="Disordered" evidence="1">
    <location>
        <begin position="48"/>
        <end position="111"/>
    </location>
</feature>
<evidence type="ECO:0000256" key="1">
    <source>
        <dbReference type="SAM" id="MobiDB-lite"/>
    </source>
</evidence>
<organism evidence="2">
    <name type="scientific">Ixodes ricinus</name>
    <name type="common">Common tick</name>
    <name type="synonym">Acarus ricinus</name>
    <dbReference type="NCBI Taxonomy" id="34613"/>
    <lineage>
        <taxon>Eukaryota</taxon>
        <taxon>Metazoa</taxon>
        <taxon>Ecdysozoa</taxon>
        <taxon>Arthropoda</taxon>
        <taxon>Chelicerata</taxon>
        <taxon>Arachnida</taxon>
        <taxon>Acari</taxon>
        <taxon>Parasitiformes</taxon>
        <taxon>Ixodida</taxon>
        <taxon>Ixodoidea</taxon>
        <taxon>Ixodidae</taxon>
        <taxon>Ixodinae</taxon>
        <taxon>Ixodes</taxon>
    </lineage>
</organism>
<sequence>MSICKIIVISGRAGTAGLLFSMAGLQHSLAAFRGASTARARPKLTRRRSLIKGSSGSAGSVLRAGLHWKDRGQPRAGRKTSAGRTWPVGRNLETPKFEDSLMGRYTTRGRT</sequence>
<reference evidence="2" key="1">
    <citation type="submission" date="2019-12" db="EMBL/GenBank/DDBJ databases">
        <title>An insight into the sialome of adult female Ixodes ricinus ticks feeding for 6 days.</title>
        <authorList>
            <person name="Perner J."/>
            <person name="Ribeiro J.M.C."/>
        </authorList>
    </citation>
    <scope>NUCLEOTIDE SEQUENCE</scope>
    <source>
        <strain evidence="2">Semi-engorged</strain>
        <tissue evidence="2">Salivary glands</tissue>
    </source>
</reference>
<dbReference type="AlphaFoldDB" id="A0A6B0UJS9"/>
<accession>A0A6B0UJS9</accession>
<protein>
    <submittedName>
        <fullName evidence="2">Uncharacterized protein</fullName>
    </submittedName>
</protein>
<name>A0A6B0UJS9_IXORI</name>